<dbReference type="Proteomes" id="UP000095286">
    <property type="component" value="Unplaced"/>
</dbReference>
<proteinExistence type="predicted"/>
<accession>A0AC35TGG8</accession>
<protein>
    <submittedName>
        <fullName evidence="2">TPR_REGION domain-containing protein</fullName>
    </submittedName>
</protein>
<sequence length="337" mass="38933">MEEPKNDGETTKLNSQEGNLNNDDGYKELVPNGKLFKKVMKRGNSALSISDTRVIVSIKSKNINVEAKEMVIGYGFHLPAYEIVLKTMCEGETAHVKGDYELVVNPNGLDECFDDCDSTFEFEIVVNEVKSGENYEAWSDLEKRDFNTRIRETGKSWFKIGKFKEAGDVYKKYTQLFEGHQDDPNLREDYAKIYNNLSIIHFNLGEFKDAKILNRKCLDVDDKYCVGWYRKAVIEKHFKEYDEAAKSFEKGLEIEPGNKLLIRERESTLALLKEMREKERQVSKRMLKGIEDVKSQTNKSYFEIGKVGLLAIIILAIAFLIQFLITYFNKFNQIKSL</sequence>
<evidence type="ECO:0000313" key="1">
    <source>
        <dbReference type="Proteomes" id="UP000095286"/>
    </source>
</evidence>
<evidence type="ECO:0000313" key="2">
    <source>
        <dbReference type="WBParaSite" id="RSKR_0000033400.1"/>
    </source>
</evidence>
<name>A0AC35TGG8_9BILA</name>
<reference evidence="2" key="1">
    <citation type="submission" date="2016-11" db="UniProtKB">
        <authorList>
            <consortium name="WormBaseParasite"/>
        </authorList>
    </citation>
    <scope>IDENTIFICATION</scope>
    <source>
        <strain evidence="2">KR3021</strain>
    </source>
</reference>
<organism evidence="1 2">
    <name type="scientific">Rhabditophanes sp. KR3021</name>
    <dbReference type="NCBI Taxonomy" id="114890"/>
    <lineage>
        <taxon>Eukaryota</taxon>
        <taxon>Metazoa</taxon>
        <taxon>Ecdysozoa</taxon>
        <taxon>Nematoda</taxon>
        <taxon>Chromadorea</taxon>
        <taxon>Rhabditida</taxon>
        <taxon>Tylenchina</taxon>
        <taxon>Panagrolaimomorpha</taxon>
        <taxon>Strongyloidoidea</taxon>
        <taxon>Alloionematidae</taxon>
        <taxon>Rhabditophanes</taxon>
    </lineage>
</organism>
<dbReference type="WBParaSite" id="RSKR_0000033400.1">
    <property type="protein sequence ID" value="RSKR_0000033400.1"/>
    <property type="gene ID" value="RSKR_0000033400"/>
</dbReference>